<evidence type="ECO:0000256" key="8">
    <source>
        <dbReference type="SAM" id="MobiDB-lite"/>
    </source>
</evidence>
<evidence type="ECO:0000313" key="11">
    <source>
        <dbReference type="Proteomes" id="UP001387100"/>
    </source>
</evidence>
<feature type="compositionally biased region" description="Low complexity" evidence="8">
    <location>
        <begin position="225"/>
        <end position="240"/>
    </location>
</feature>
<dbReference type="PROSITE" id="PS51459">
    <property type="entry name" value="FIDO"/>
    <property type="match status" value="1"/>
</dbReference>
<evidence type="ECO:0000256" key="5">
    <source>
        <dbReference type="ARBA" id="ARBA00034531"/>
    </source>
</evidence>
<keyword evidence="4" id="KW-0067">ATP-binding</keyword>
<dbReference type="InterPro" id="IPR036597">
    <property type="entry name" value="Fido-like_dom_sf"/>
</dbReference>
<evidence type="ECO:0000256" key="2">
    <source>
        <dbReference type="ARBA" id="ARBA00022695"/>
    </source>
</evidence>
<dbReference type="InterPro" id="IPR003812">
    <property type="entry name" value="Fido"/>
</dbReference>
<comment type="catalytic activity">
    <reaction evidence="7">
        <text>L-tyrosyl-[protein] + ATP = O-(5'-adenylyl)-L-tyrosyl-[protein] + diphosphate</text>
        <dbReference type="Rhea" id="RHEA:54288"/>
        <dbReference type="Rhea" id="RHEA-COMP:10136"/>
        <dbReference type="Rhea" id="RHEA-COMP:13846"/>
        <dbReference type="ChEBI" id="CHEBI:30616"/>
        <dbReference type="ChEBI" id="CHEBI:33019"/>
        <dbReference type="ChEBI" id="CHEBI:46858"/>
        <dbReference type="ChEBI" id="CHEBI:83624"/>
        <dbReference type="EC" id="2.7.7.108"/>
    </reaction>
</comment>
<dbReference type="EC" id="2.7.7.108" evidence="5"/>
<dbReference type="PANTHER" id="PTHR39560:SF1">
    <property type="entry name" value="PROTEIN ADENYLYLTRANSFERASE FIC-RELATED"/>
    <property type="match status" value="1"/>
</dbReference>
<dbReference type="PANTHER" id="PTHR39560">
    <property type="entry name" value="PROTEIN ADENYLYLTRANSFERASE FIC-RELATED"/>
    <property type="match status" value="1"/>
</dbReference>
<feature type="domain" description="Fido" evidence="9">
    <location>
        <begin position="55"/>
        <end position="197"/>
    </location>
</feature>
<protein>
    <recommendedName>
        <fullName evidence="5">protein adenylyltransferase</fullName>
        <ecNumber evidence="5">2.7.7.108</ecNumber>
    </recommendedName>
</protein>
<proteinExistence type="predicted"/>
<dbReference type="Gene3D" id="1.10.3290.10">
    <property type="entry name" value="Fido-like domain"/>
    <property type="match status" value="1"/>
</dbReference>
<feature type="region of interest" description="Disordered" evidence="8">
    <location>
        <begin position="201"/>
        <end position="265"/>
    </location>
</feature>
<keyword evidence="2" id="KW-0548">Nucleotidyltransferase</keyword>
<evidence type="ECO:0000256" key="1">
    <source>
        <dbReference type="ARBA" id="ARBA00022679"/>
    </source>
</evidence>
<organism evidence="10 11">
    <name type="scientific">Pseudokineococcus basanitobsidens</name>
    <dbReference type="NCBI Taxonomy" id="1926649"/>
    <lineage>
        <taxon>Bacteria</taxon>
        <taxon>Bacillati</taxon>
        <taxon>Actinomycetota</taxon>
        <taxon>Actinomycetes</taxon>
        <taxon>Kineosporiales</taxon>
        <taxon>Kineosporiaceae</taxon>
        <taxon>Pseudokineococcus</taxon>
    </lineage>
</organism>
<reference evidence="10 11" key="1">
    <citation type="journal article" date="2017" name="Int. J. Syst. Evol. Microbiol.">
        <title>Pseudokineococcus basanitobsidens sp. nov., isolated from volcanic rock.</title>
        <authorList>
            <person name="Lee D.W."/>
            <person name="Park M.Y."/>
            <person name="Kim J.J."/>
            <person name="Kim B.S."/>
        </authorList>
    </citation>
    <scope>NUCLEOTIDE SEQUENCE [LARGE SCALE GENOMIC DNA]</scope>
    <source>
        <strain evidence="10 11">DSM 103726</strain>
    </source>
</reference>
<evidence type="ECO:0000259" key="9">
    <source>
        <dbReference type="PROSITE" id="PS51459"/>
    </source>
</evidence>
<evidence type="ECO:0000256" key="6">
    <source>
        <dbReference type="ARBA" id="ARBA00047939"/>
    </source>
</evidence>
<evidence type="ECO:0000256" key="4">
    <source>
        <dbReference type="ARBA" id="ARBA00022840"/>
    </source>
</evidence>
<evidence type="ECO:0000313" key="10">
    <source>
        <dbReference type="EMBL" id="MEJ5946006.1"/>
    </source>
</evidence>
<keyword evidence="11" id="KW-1185">Reference proteome</keyword>
<keyword evidence="1" id="KW-0808">Transferase</keyword>
<dbReference type="RefSeq" id="WP_339575390.1">
    <property type="nucleotide sequence ID" value="NZ_JBBIAA010000014.1"/>
</dbReference>
<keyword evidence="3" id="KW-0547">Nucleotide-binding</keyword>
<comment type="caution">
    <text evidence="10">The sequence shown here is derived from an EMBL/GenBank/DDBJ whole genome shotgun (WGS) entry which is preliminary data.</text>
</comment>
<gene>
    <name evidence="10" type="ORF">WDZ17_11960</name>
</gene>
<evidence type="ECO:0000256" key="3">
    <source>
        <dbReference type="ARBA" id="ARBA00022741"/>
    </source>
</evidence>
<name>A0ABU8RLY7_9ACTN</name>
<accession>A0ABU8RLY7</accession>
<dbReference type="EMBL" id="JBBIAA010000014">
    <property type="protein sequence ID" value="MEJ5946006.1"/>
    <property type="molecule type" value="Genomic_DNA"/>
</dbReference>
<dbReference type="SUPFAM" id="SSF140931">
    <property type="entry name" value="Fic-like"/>
    <property type="match status" value="1"/>
</dbReference>
<dbReference type="Pfam" id="PF02661">
    <property type="entry name" value="Fic"/>
    <property type="match status" value="1"/>
</dbReference>
<sequence>MPPGDWASYLYPDTEVLRNRFGLRDPVELAQREYRETTRRQEQLSLGTARVEVTFDADHLRGLHRHLFQDVFDWAGQFRTVDIAKDARGFAPTRLIDNYLAETWAAVAAVDWRGVDRAGFGRGMAAVYAPLNQAHPFREGNGRTGRAFLDAVAEASSFRLDHSRVEPAAWNQRSAFSGPDLGYLAVHPDWLVPVFEQMTIERPPTAGPGPGERASTDALEALRVARLGSAGPARAAAHGPRQPPDSQSYRRRHQSDTSRGQGYER</sequence>
<evidence type="ECO:0000256" key="7">
    <source>
        <dbReference type="ARBA" id="ARBA00048696"/>
    </source>
</evidence>
<dbReference type="Proteomes" id="UP001387100">
    <property type="component" value="Unassembled WGS sequence"/>
</dbReference>
<comment type="catalytic activity">
    <reaction evidence="6">
        <text>L-threonyl-[protein] + ATP = 3-O-(5'-adenylyl)-L-threonyl-[protein] + diphosphate</text>
        <dbReference type="Rhea" id="RHEA:54292"/>
        <dbReference type="Rhea" id="RHEA-COMP:11060"/>
        <dbReference type="Rhea" id="RHEA-COMP:13847"/>
        <dbReference type="ChEBI" id="CHEBI:30013"/>
        <dbReference type="ChEBI" id="CHEBI:30616"/>
        <dbReference type="ChEBI" id="CHEBI:33019"/>
        <dbReference type="ChEBI" id="CHEBI:138113"/>
        <dbReference type="EC" id="2.7.7.108"/>
    </reaction>
</comment>